<dbReference type="PANTHER" id="PTHR46880">
    <property type="entry name" value="RAS-ASSOCIATING DOMAIN-CONTAINING PROTEIN"/>
    <property type="match status" value="1"/>
</dbReference>
<evidence type="ECO:0008006" key="3">
    <source>
        <dbReference type="Google" id="ProtNLM"/>
    </source>
</evidence>
<organism evidence="1 2">
    <name type="scientific">Oopsacas minuta</name>
    <dbReference type="NCBI Taxonomy" id="111878"/>
    <lineage>
        <taxon>Eukaryota</taxon>
        <taxon>Metazoa</taxon>
        <taxon>Porifera</taxon>
        <taxon>Hexactinellida</taxon>
        <taxon>Hexasterophora</taxon>
        <taxon>Lyssacinosida</taxon>
        <taxon>Leucopsacidae</taxon>
        <taxon>Oopsacas</taxon>
    </lineage>
</organism>
<protein>
    <recommendedName>
        <fullName evidence="3">E3 SUMO-protein ligase KIAA1586-like</fullName>
    </recommendedName>
</protein>
<dbReference type="PANTHER" id="PTHR46880:SF8">
    <property type="entry name" value="E3 SUMO-PROTEIN LIGASE KIAA1586"/>
    <property type="match status" value="1"/>
</dbReference>
<proteinExistence type="predicted"/>
<reference evidence="1 2" key="1">
    <citation type="journal article" date="2023" name="BMC Biol.">
        <title>The compact genome of the sponge Oopsacas minuta (Hexactinellida) is lacking key metazoan core genes.</title>
        <authorList>
            <person name="Santini S."/>
            <person name="Schenkelaars Q."/>
            <person name="Jourda C."/>
            <person name="Duchesne M."/>
            <person name="Belahbib H."/>
            <person name="Rocher C."/>
            <person name="Selva M."/>
            <person name="Riesgo A."/>
            <person name="Vervoort M."/>
            <person name="Leys S.P."/>
            <person name="Kodjabachian L."/>
            <person name="Le Bivic A."/>
            <person name="Borchiellini C."/>
            <person name="Claverie J.M."/>
            <person name="Renard E."/>
        </authorList>
    </citation>
    <scope>NUCLEOTIDE SEQUENCE [LARGE SCALE GENOMIC DNA]</scope>
    <source>
        <strain evidence="1">SPO-2</strain>
    </source>
</reference>
<keyword evidence="2" id="KW-1185">Reference proteome</keyword>
<gene>
    <name evidence="1" type="ORF">LOD99_15568</name>
</gene>
<comment type="caution">
    <text evidence="1">The sequence shown here is derived from an EMBL/GenBank/DDBJ whole genome shotgun (WGS) entry which is preliminary data.</text>
</comment>
<evidence type="ECO:0000313" key="1">
    <source>
        <dbReference type="EMBL" id="KAI6658299.1"/>
    </source>
</evidence>
<sequence>MKNVKDNRSSQRAKLTSLRKKIIQHLHSDTHIKAKDIMTQQEKNNTLAHVDVINSKYLDTTKRVFRTSYYISKNDKPLGDHQGLVDLQSQNGVDMGIGLHSRFSATALIDHIVHDMRSTICKNIKQNQGIISILIDDSCTISDISTLIIYLNVQLETSGEPQFLFLDLVKLTNVESTKGIHSELVACLKRHTFGLNICKKHFIAFTSGGASVLTGRKSGVMELLVKDFPKIITWHCLNHRL</sequence>
<accession>A0AAV7KCH7</accession>
<dbReference type="AlphaFoldDB" id="A0AAV7KCH7"/>
<evidence type="ECO:0000313" key="2">
    <source>
        <dbReference type="Proteomes" id="UP001165289"/>
    </source>
</evidence>
<dbReference type="EMBL" id="JAKMXF010000099">
    <property type="protein sequence ID" value="KAI6658299.1"/>
    <property type="molecule type" value="Genomic_DNA"/>
</dbReference>
<name>A0AAV7KCH7_9METZ</name>
<dbReference type="Proteomes" id="UP001165289">
    <property type="component" value="Unassembled WGS sequence"/>
</dbReference>